<evidence type="ECO:0000259" key="3">
    <source>
        <dbReference type="Pfam" id="PF04424"/>
    </source>
</evidence>
<sequence>MDEAYAVKQTQFLGKSVSYVCQNLNGPCPLLAIANVLLLRGQLTLEGIVEPRGYVNASNLMHMIHCRLLDTNPPLKNASELQRLTQEKTLMDIVELLPSMLVGLDVNVRFHNITDFEYTVACAVFDMLDIVLVHGWLLDEQDELTMKVIGNKSYNELIERLVDYRGVLMTEKASKKEVSVVEKHKDTELSSDTEVTQLGDEEETKPEAALLPAAPGAIPTTRFQNLSIDVDNAPVLSNTTQSPNVIASMSSPTNSPSQQTLQAMMKERHISDADALDTATTLLQEGPVLENFFNSTASQLTFYGLVKLQEGLRERQLCVFFRNNHFSTLFKFDGALYLLVTDAGYLDEPTVVWELLNEIDGDTEYLDAQFRPVTSSEQQKNILTQQQQQQREQEKEEEQALQNAQALSLTGCVSFSNTKQKVTSEFDTQATELPIPSGGLIGESAEQSENNLDPDYLLALKFQQEEEELARGNKPVQPRNLQPIVADANRSNAAKPAQTGNSKAEENVKQNDSRKQYDGRTFETSANEFVPVAADGQMMISDEELEAQRQAERYYQEQKRQIDAQTRQYRQEQEQIQQQQLQPQQQIRRGQRRKSAEGSDCTIS</sequence>
<feature type="compositionally biased region" description="Basic and acidic residues" evidence="2">
    <location>
        <begin position="551"/>
        <end position="562"/>
    </location>
</feature>
<feature type="coiled-coil region" evidence="1">
    <location>
        <begin position="376"/>
        <end position="407"/>
    </location>
</feature>
<dbReference type="GO" id="GO:0071108">
    <property type="term" value="P:protein K48-linked deubiquitination"/>
    <property type="evidence" value="ECO:0007669"/>
    <property type="project" value="TreeGrafter"/>
</dbReference>
<feature type="compositionally biased region" description="Basic and acidic residues" evidence="2">
    <location>
        <begin position="503"/>
        <end position="521"/>
    </location>
</feature>
<dbReference type="InterPro" id="IPR007518">
    <property type="entry name" value="MINDY"/>
</dbReference>
<dbReference type="Proteomes" id="UP000286097">
    <property type="component" value="Unassembled WGS sequence"/>
</dbReference>
<name>A0A425C3T7_9STRA</name>
<dbReference type="GO" id="GO:0005829">
    <property type="term" value="C:cytosol"/>
    <property type="evidence" value="ECO:0007669"/>
    <property type="project" value="TreeGrafter"/>
</dbReference>
<feature type="region of interest" description="Disordered" evidence="2">
    <location>
        <begin position="551"/>
        <end position="604"/>
    </location>
</feature>
<dbReference type="GO" id="GO:0004843">
    <property type="term" value="F:cysteine-type deubiquitinase activity"/>
    <property type="evidence" value="ECO:0007669"/>
    <property type="project" value="InterPro"/>
</dbReference>
<reference evidence="4 5" key="1">
    <citation type="submission" date="2018-06" db="EMBL/GenBank/DDBJ databases">
        <title>Comparative genomics of downy mildews reveals potential adaptations to biotrophy.</title>
        <authorList>
            <person name="Fletcher K."/>
            <person name="Klosterman S.J."/>
            <person name="Derevnina L."/>
            <person name="Martin F."/>
            <person name="Koike S."/>
            <person name="Reyes Chin-Wo S."/>
            <person name="Mou B."/>
            <person name="Michelmore R."/>
        </authorList>
    </citation>
    <scope>NUCLEOTIDE SEQUENCE [LARGE SCALE GENOMIC DNA]</scope>
    <source>
        <strain evidence="4 5">R13</strain>
    </source>
</reference>
<organism evidence="4 5">
    <name type="scientific">Peronospora effusa</name>
    <dbReference type="NCBI Taxonomy" id="542832"/>
    <lineage>
        <taxon>Eukaryota</taxon>
        <taxon>Sar</taxon>
        <taxon>Stramenopiles</taxon>
        <taxon>Oomycota</taxon>
        <taxon>Peronosporomycetes</taxon>
        <taxon>Peronosporales</taxon>
        <taxon>Peronosporaceae</taxon>
        <taxon>Peronospora</taxon>
    </lineage>
</organism>
<dbReference type="PANTHER" id="PTHR18063:SF6">
    <property type="entry name" value="UBIQUITIN CARBOXYL-TERMINAL HYDROLASE"/>
    <property type="match status" value="1"/>
</dbReference>
<evidence type="ECO:0000313" key="4">
    <source>
        <dbReference type="EMBL" id="RQM11692.1"/>
    </source>
</evidence>
<evidence type="ECO:0000313" key="5">
    <source>
        <dbReference type="Proteomes" id="UP000286097"/>
    </source>
</evidence>
<evidence type="ECO:0000256" key="2">
    <source>
        <dbReference type="SAM" id="MobiDB-lite"/>
    </source>
</evidence>
<dbReference type="Pfam" id="PF04424">
    <property type="entry name" value="MINDY_DUB"/>
    <property type="match status" value="1"/>
</dbReference>
<feature type="domain" description="MINDY deubiquitinase" evidence="3">
    <location>
        <begin position="4"/>
        <end position="370"/>
    </location>
</feature>
<feature type="region of interest" description="Disordered" evidence="2">
    <location>
        <begin position="489"/>
        <end position="526"/>
    </location>
</feature>
<dbReference type="GO" id="GO:0016807">
    <property type="term" value="F:cysteine-type carboxypeptidase activity"/>
    <property type="evidence" value="ECO:0007669"/>
    <property type="project" value="TreeGrafter"/>
</dbReference>
<dbReference type="VEuPathDB" id="FungiDB:DD237_004276"/>
<dbReference type="GO" id="GO:1990380">
    <property type="term" value="F:K48-linked deubiquitinase activity"/>
    <property type="evidence" value="ECO:0007669"/>
    <property type="project" value="InterPro"/>
</dbReference>
<dbReference type="AlphaFoldDB" id="A0A425C3T7"/>
<dbReference type="EMBL" id="QKXF01000398">
    <property type="protein sequence ID" value="RQM11692.1"/>
    <property type="molecule type" value="Genomic_DNA"/>
</dbReference>
<dbReference type="PANTHER" id="PTHR18063">
    <property type="entry name" value="NF-E2 INDUCIBLE PROTEIN"/>
    <property type="match status" value="1"/>
</dbReference>
<protein>
    <recommendedName>
        <fullName evidence="3">MINDY deubiquitinase domain-containing protein</fullName>
    </recommendedName>
</protein>
<evidence type="ECO:0000256" key="1">
    <source>
        <dbReference type="SAM" id="Coils"/>
    </source>
</evidence>
<feature type="region of interest" description="Disordered" evidence="2">
    <location>
        <begin position="424"/>
        <end position="447"/>
    </location>
</feature>
<dbReference type="InterPro" id="IPR033979">
    <property type="entry name" value="MINDY_domain"/>
</dbReference>
<proteinExistence type="predicted"/>
<comment type="caution">
    <text evidence="4">The sequence shown here is derived from an EMBL/GenBank/DDBJ whole genome shotgun (WGS) entry which is preliminary data.</text>
</comment>
<feature type="compositionally biased region" description="Low complexity" evidence="2">
    <location>
        <begin position="574"/>
        <end position="588"/>
    </location>
</feature>
<dbReference type="GO" id="GO:0071944">
    <property type="term" value="C:cell periphery"/>
    <property type="evidence" value="ECO:0007669"/>
    <property type="project" value="TreeGrafter"/>
</dbReference>
<keyword evidence="1" id="KW-0175">Coiled coil</keyword>
<accession>A0A425C3T7</accession>
<gene>
    <name evidence="4" type="ORF">DD237_004276</name>
</gene>